<evidence type="ECO:0000256" key="2">
    <source>
        <dbReference type="SAM" id="MobiDB-lite"/>
    </source>
</evidence>
<gene>
    <name evidence="4" type="ORF">TTHERM_00285520</name>
</gene>
<dbReference type="ESTHER" id="tetts-q23pl2">
    <property type="family name" value="Duf_676"/>
</dbReference>
<dbReference type="RefSeq" id="XP_001018566.3">
    <property type="nucleotide sequence ID" value="XM_001018566.3"/>
</dbReference>
<dbReference type="Pfam" id="PF05057">
    <property type="entry name" value="DUF676"/>
    <property type="match status" value="1"/>
</dbReference>
<keyword evidence="5" id="KW-1185">Reference proteome</keyword>
<dbReference type="EMBL" id="GG662651">
    <property type="protein sequence ID" value="EAR98321.3"/>
    <property type="molecule type" value="Genomic_DNA"/>
</dbReference>
<dbReference type="PANTHER" id="PTHR12482">
    <property type="entry name" value="LIPASE ROG1-RELATED-RELATED"/>
    <property type="match status" value="1"/>
</dbReference>
<sequence>MSFKAQLEVLVHMESFRNINIYHQGIYVMRARIFQRLEDGTTINAHPYRIVEFDSSLIREKMKQKYKLNSDLYDCYFFSKGFVIKYMDEMVDLDDICHFRAEIDSYPHYNEDNFFFTVDLMFADLSSQTQENVSLNDPDKAAFKVVGTFESLLHNSFKGIREYVPVYFGDLYYSQVNLTVHTALINYQFRYLPPRITENEKSKKQNHNQVQNPENFDQFFSIITDNFKPSQVDEIYNTYVGSLRFDHKKFLKHFKELAQKMIKNEFKLQEIYLKIQEPAIPEYLQLYWQSQNQPNNQAMEKKQEDSINSDRIASEMSVSEDNEEMKGDDETTIPQDETELSIQMTTFKDTSFQIDKKSYYNSFYDITRIPISKFFDLSKQETRKQLVNEIQKEINDMAGCQFLLWNQYVELLRLNTIKFTKLLLDEYQYKINDQWGQSIFRYPVVIKEYYNYSEQRSAKQNIKQAKKYRKTTCFKNREPLNIEDLNLFPKAKFHPIIFHEVYTKNKEINLDTSSYEPLRRDEAHVVVLVHGFQGSSYDLKLFSNNITIKHPDAIFLHSSCNEEYTDGDIEVMGIRLADEVGKFLSSQLYGRKLKRLSFVGHSLGGLILRSALRHLTMYQEFFFTFITFSTPHLGFLFSQSKMVDAGLWFMKAWNKSESLKQMTLADKKNLRETFIYQLAKQTDLSKFKNIILFSSPQDQYVPYHSARMQQTTKQHSDSKQSEVYDEMLKEIFGRITLDRIHRVDVSFEIPGKVLDNFIGRAAHIQFLENEALMKMILSDFKNIFI</sequence>
<dbReference type="eggNOG" id="KOG1471">
    <property type="taxonomic scope" value="Eukaryota"/>
</dbReference>
<accession>I7LVI9</accession>
<dbReference type="InterPro" id="IPR044294">
    <property type="entry name" value="Lipase-like"/>
</dbReference>
<dbReference type="GeneID" id="7823842"/>
<dbReference type="SUPFAM" id="SSF53474">
    <property type="entry name" value="alpha/beta-Hydrolases"/>
    <property type="match status" value="1"/>
</dbReference>
<dbReference type="AlphaFoldDB" id="I7LVI9"/>
<dbReference type="InParanoid" id="I7LVI9"/>
<feature type="region of interest" description="Disordered" evidence="2">
    <location>
        <begin position="295"/>
        <end position="331"/>
    </location>
</feature>
<dbReference type="OrthoDB" id="273452at2759"/>
<name>I7LVI9_TETTS</name>
<feature type="domain" description="DUF676" evidence="3">
    <location>
        <begin position="521"/>
        <end position="707"/>
    </location>
</feature>
<dbReference type="InterPro" id="IPR007751">
    <property type="entry name" value="DUF676_lipase-like"/>
</dbReference>
<dbReference type="PANTHER" id="PTHR12482:SF5">
    <property type="entry name" value="DUF676 DOMAIN-CONTAINING PROTEIN"/>
    <property type="match status" value="1"/>
</dbReference>
<organism evidence="4 5">
    <name type="scientific">Tetrahymena thermophila (strain SB210)</name>
    <dbReference type="NCBI Taxonomy" id="312017"/>
    <lineage>
        <taxon>Eukaryota</taxon>
        <taxon>Sar</taxon>
        <taxon>Alveolata</taxon>
        <taxon>Ciliophora</taxon>
        <taxon>Intramacronucleata</taxon>
        <taxon>Oligohymenophorea</taxon>
        <taxon>Hymenostomatida</taxon>
        <taxon>Tetrahymenina</taxon>
        <taxon>Tetrahymenidae</taxon>
        <taxon>Tetrahymena</taxon>
    </lineage>
</organism>
<reference evidence="5" key="1">
    <citation type="journal article" date="2006" name="PLoS Biol.">
        <title>Macronuclear genome sequence of the ciliate Tetrahymena thermophila, a model eukaryote.</title>
        <authorList>
            <person name="Eisen J.A."/>
            <person name="Coyne R.S."/>
            <person name="Wu M."/>
            <person name="Wu D."/>
            <person name="Thiagarajan M."/>
            <person name="Wortman J.R."/>
            <person name="Badger J.H."/>
            <person name="Ren Q."/>
            <person name="Amedeo P."/>
            <person name="Jones K.M."/>
            <person name="Tallon L.J."/>
            <person name="Delcher A.L."/>
            <person name="Salzberg S.L."/>
            <person name="Silva J.C."/>
            <person name="Haas B.J."/>
            <person name="Majoros W.H."/>
            <person name="Farzad M."/>
            <person name="Carlton J.M."/>
            <person name="Smith R.K. Jr."/>
            <person name="Garg J."/>
            <person name="Pearlman R.E."/>
            <person name="Karrer K.M."/>
            <person name="Sun L."/>
            <person name="Manning G."/>
            <person name="Elde N.C."/>
            <person name="Turkewitz A.P."/>
            <person name="Asai D.J."/>
            <person name="Wilkes D.E."/>
            <person name="Wang Y."/>
            <person name="Cai H."/>
            <person name="Collins K."/>
            <person name="Stewart B.A."/>
            <person name="Lee S.R."/>
            <person name="Wilamowska K."/>
            <person name="Weinberg Z."/>
            <person name="Ruzzo W.L."/>
            <person name="Wloga D."/>
            <person name="Gaertig J."/>
            <person name="Frankel J."/>
            <person name="Tsao C.-C."/>
            <person name="Gorovsky M.A."/>
            <person name="Keeling P.J."/>
            <person name="Waller R.F."/>
            <person name="Patron N.J."/>
            <person name="Cherry J.M."/>
            <person name="Stover N.A."/>
            <person name="Krieger C.J."/>
            <person name="del Toro C."/>
            <person name="Ryder H.F."/>
            <person name="Williamson S.C."/>
            <person name="Barbeau R.A."/>
            <person name="Hamilton E.P."/>
            <person name="Orias E."/>
        </authorList>
    </citation>
    <scope>NUCLEOTIDE SEQUENCE [LARGE SCALE GENOMIC DNA]</scope>
    <source>
        <strain evidence="5">SB210</strain>
    </source>
</reference>
<dbReference type="InterPro" id="IPR022122">
    <property type="entry name" value="DUF3657"/>
</dbReference>
<dbReference type="KEGG" id="tet:TTHERM_00285520"/>
<dbReference type="Gene3D" id="3.40.50.1820">
    <property type="entry name" value="alpha/beta hydrolase"/>
    <property type="match status" value="1"/>
</dbReference>
<evidence type="ECO:0000313" key="4">
    <source>
        <dbReference type="EMBL" id="EAR98321.3"/>
    </source>
</evidence>
<dbReference type="InterPro" id="IPR029058">
    <property type="entry name" value="AB_hydrolase_fold"/>
</dbReference>
<evidence type="ECO:0000256" key="1">
    <source>
        <dbReference type="ARBA" id="ARBA00007949"/>
    </source>
</evidence>
<proteinExistence type="inferred from homology"/>
<protein>
    <submittedName>
        <fullName evidence="4">Serine esterase, putative</fullName>
    </submittedName>
</protein>
<evidence type="ECO:0000313" key="5">
    <source>
        <dbReference type="Proteomes" id="UP000009168"/>
    </source>
</evidence>
<dbReference type="eggNOG" id="KOG2205">
    <property type="taxonomic scope" value="Eukaryota"/>
</dbReference>
<comment type="similarity">
    <text evidence="1">Belongs to the FAM135 family.</text>
</comment>
<dbReference type="Proteomes" id="UP000009168">
    <property type="component" value="Unassembled WGS sequence"/>
</dbReference>
<dbReference type="Pfam" id="PF12394">
    <property type="entry name" value="DUF3657"/>
    <property type="match status" value="1"/>
</dbReference>
<evidence type="ECO:0000259" key="3">
    <source>
        <dbReference type="Pfam" id="PF05057"/>
    </source>
</evidence>